<accession>A0A392TGM6</accession>
<evidence type="ECO:0000313" key="1">
    <source>
        <dbReference type="EMBL" id="MCI60092.1"/>
    </source>
</evidence>
<dbReference type="EMBL" id="LXQA010575150">
    <property type="protein sequence ID" value="MCI60092.1"/>
    <property type="molecule type" value="Genomic_DNA"/>
</dbReference>
<evidence type="ECO:0000313" key="2">
    <source>
        <dbReference type="Proteomes" id="UP000265520"/>
    </source>
</evidence>
<feature type="non-terminal residue" evidence="1">
    <location>
        <position position="1"/>
    </location>
</feature>
<organism evidence="1 2">
    <name type="scientific">Trifolium medium</name>
    <dbReference type="NCBI Taxonomy" id="97028"/>
    <lineage>
        <taxon>Eukaryota</taxon>
        <taxon>Viridiplantae</taxon>
        <taxon>Streptophyta</taxon>
        <taxon>Embryophyta</taxon>
        <taxon>Tracheophyta</taxon>
        <taxon>Spermatophyta</taxon>
        <taxon>Magnoliopsida</taxon>
        <taxon>eudicotyledons</taxon>
        <taxon>Gunneridae</taxon>
        <taxon>Pentapetalae</taxon>
        <taxon>rosids</taxon>
        <taxon>fabids</taxon>
        <taxon>Fabales</taxon>
        <taxon>Fabaceae</taxon>
        <taxon>Papilionoideae</taxon>
        <taxon>50 kb inversion clade</taxon>
        <taxon>NPAAA clade</taxon>
        <taxon>Hologalegina</taxon>
        <taxon>IRL clade</taxon>
        <taxon>Trifolieae</taxon>
        <taxon>Trifolium</taxon>
    </lineage>
</organism>
<protein>
    <submittedName>
        <fullName evidence="1">Uncharacterized protein</fullName>
    </submittedName>
</protein>
<keyword evidence="2" id="KW-1185">Reference proteome</keyword>
<proteinExistence type="predicted"/>
<sequence>DNPCFIAISWVGVSAARPQPMDGQVHWRWVGAYMDLAINWRPVKIQEDSELIEPHISVHNKNHREDATATNWQVSYAMSSIS</sequence>
<reference evidence="1 2" key="1">
    <citation type="journal article" date="2018" name="Front. Plant Sci.">
        <title>Red Clover (Trifolium pratense) and Zigzag Clover (T. medium) - A Picture of Genomic Similarities and Differences.</title>
        <authorList>
            <person name="Dluhosova J."/>
            <person name="Istvanek J."/>
            <person name="Nedelnik J."/>
            <person name="Repkova J."/>
        </authorList>
    </citation>
    <scope>NUCLEOTIDE SEQUENCE [LARGE SCALE GENOMIC DNA]</scope>
    <source>
        <strain evidence="2">cv. 10/8</strain>
        <tissue evidence="1">Leaf</tissue>
    </source>
</reference>
<name>A0A392TGM6_9FABA</name>
<dbReference type="AlphaFoldDB" id="A0A392TGM6"/>
<dbReference type="Proteomes" id="UP000265520">
    <property type="component" value="Unassembled WGS sequence"/>
</dbReference>
<comment type="caution">
    <text evidence="1">The sequence shown here is derived from an EMBL/GenBank/DDBJ whole genome shotgun (WGS) entry which is preliminary data.</text>
</comment>